<accession>A0AA39LR45</accession>
<gene>
    <name evidence="2" type="ORF">QR680_018684</name>
</gene>
<feature type="compositionally biased region" description="Acidic residues" evidence="1">
    <location>
        <begin position="322"/>
        <end position="333"/>
    </location>
</feature>
<dbReference type="EMBL" id="JAUCMV010000004">
    <property type="protein sequence ID" value="KAK0406607.1"/>
    <property type="molecule type" value="Genomic_DNA"/>
</dbReference>
<dbReference type="AlphaFoldDB" id="A0AA39LR45"/>
<feature type="compositionally biased region" description="Basic and acidic residues" evidence="1">
    <location>
        <begin position="229"/>
        <end position="241"/>
    </location>
</feature>
<feature type="compositionally biased region" description="Basic and acidic residues" evidence="1">
    <location>
        <begin position="146"/>
        <end position="157"/>
    </location>
</feature>
<feature type="compositionally biased region" description="Acidic residues" evidence="1">
    <location>
        <begin position="245"/>
        <end position="256"/>
    </location>
</feature>
<sequence>MITKNSKLTSQLLAYLAWKNFGSQPIEVAIMYPFIESLFPVFAAERTQDAVRKSIRTSLNNYFYGTVEKTAVGNPQKWTVKVQKRQSLEEEARRCLPGGVLHSQVVATMDNPELLGSIVDGSWGPRGSDGAALHTSKKAQEEAKKALKRRSSEEAPRKPKKVRKAVSTGGFIPAPAYHPLMVYPSGYPNVFLYPQQYYQMPAVPQPFWNYEVQTPYHTGEAPMPPQNPRPEKEKVMEEKSLEQQMLEDIESDEDDSVQPLDGSASASSQKIVSDEDLLAKMLEDVESDDDEEDSVQPLEDSASGSSQMVVSDDDLLAKMLEDVESDDEQEEDEKSLLAQMLEDIESDGEEEETPEEDALLTQMLNDIESDDDEEEWELDGQSWLDVPHAHTNTASENLVL</sequence>
<proteinExistence type="predicted"/>
<name>A0AA39LR45_9BILA</name>
<evidence type="ECO:0000256" key="1">
    <source>
        <dbReference type="SAM" id="MobiDB-lite"/>
    </source>
</evidence>
<comment type="caution">
    <text evidence="2">The sequence shown here is derived from an EMBL/GenBank/DDBJ whole genome shotgun (WGS) entry which is preliminary data.</text>
</comment>
<organism evidence="2 3">
    <name type="scientific">Steinernema hermaphroditum</name>
    <dbReference type="NCBI Taxonomy" id="289476"/>
    <lineage>
        <taxon>Eukaryota</taxon>
        <taxon>Metazoa</taxon>
        <taxon>Ecdysozoa</taxon>
        <taxon>Nematoda</taxon>
        <taxon>Chromadorea</taxon>
        <taxon>Rhabditida</taxon>
        <taxon>Tylenchina</taxon>
        <taxon>Panagrolaimomorpha</taxon>
        <taxon>Strongyloidoidea</taxon>
        <taxon>Steinernematidae</taxon>
        <taxon>Steinernema</taxon>
    </lineage>
</organism>
<feature type="region of interest" description="Disordered" evidence="1">
    <location>
        <begin position="146"/>
        <end position="166"/>
    </location>
</feature>
<reference evidence="2" key="1">
    <citation type="submission" date="2023-06" db="EMBL/GenBank/DDBJ databases">
        <title>Genomic analysis of the entomopathogenic nematode Steinernema hermaphroditum.</title>
        <authorList>
            <person name="Schwarz E.M."/>
            <person name="Heppert J.K."/>
            <person name="Baniya A."/>
            <person name="Schwartz H.T."/>
            <person name="Tan C.-H."/>
            <person name="Antoshechkin I."/>
            <person name="Sternberg P.W."/>
            <person name="Goodrich-Blair H."/>
            <person name="Dillman A.R."/>
        </authorList>
    </citation>
    <scope>NUCLEOTIDE SEQUENCE</scope>
    <source>
        <strain evidence="2">PS9179</strain>
        <tissue evidence="2">Whole animal</tissue>
    </source>
</reference>
<evidence type="ECO:0000313" key="2">
    <source>
        <dbReference type="EMBL" id="KAK0406607.1"/>
    </source>
</evidence>
<protein>
    <submittedName>
        <fullName evidence="2">Uncharacterized protein</fullName>
    </submittedName>
</protein>
<keyword evidence="3" id="KW-1185">Reference proteome</keyword>
<feature type="region of interest" description="Disordered" evidence="1">
    <location>
        <begin position="218"/>
        <end position="272"/>
    </location>
</feature>
<feature type="region of interest" description="Disordered" evidence="1">
    <location>
        <begin position="286"/>
        <end position="357"/>
    </location>
</feature>
<evidence type="ECO:0000313" key="3">
    <source>
        <dbReference type="Proteomes" id="UP001175271"/>
    </source>
</evidence>
<dbReference type="Proteomes" id="UP001175271">
    <property type="component" value="Unassembled WGS sequence"/>
</dbReference>
<feature type="compositionally biased region" description="Acidic residues" evidence="1">
    <location>
        <begin position="342"/>
        <end position="357"/>
    </location>
</feature>